<gene>
    <name evidence="2" type="ordered locus">Halxa_3088</name>
</gene>
<feature type="region of interest" description="Disordered" evidence="1">
    <location>
        <begin position="1"/>
        <end position="23"/>
    </location>
</feature>
<evidence type="ECO:0000313" key="3">
    <source>
        <dbReference type="Proteomes" id="UP000006794"/>
    </source>
</evidence>
<dbReference type="eggNOG" id="arCOG14166">
    <property type="taxonomic scope" value="Archaea"/>
</dbReference>
<dbReference type="HOGENOM" id="CLU_3075288_0_0_2"/>
<dbReference type="KEGG" id="hxa:Halxa_3088"/>
<protein>
    <submittedName>
        <fullName evidence="2">Uncharacterized protein</fullName>
    </submittedName>
</protein>
<dbReference type="AlphaFoldDB" id="F8D5X6"/>
<dbReference type="Proteomes" id="UP000006794">
    <property type="component" value="Chromosome"/>
</dbReference>
<organism evidence="2 3">
    <name type="scientific">Halopiger xanaduensis (strain DSM 18323 / JCM 14033 / SH-6)</name>
    <dbReference type="NCBI Taxonomy" id="797210"/>
    <lineage>
        <taxon>Archaea</taxon>
        <taxon>Methanobacteriati</taxon>
        <taxon>Methanobacteriota</taxon>
        <taxon>Stenosarchaea group</taxon>
        <taxon>Halobacteria</taxon>
        <taxon>Halobacteriales</taxon>
        <taxon>Natrialbaceae</taxon>
        <taxon>Halopiger</taxon>
    </lineage>
</organism>
<name>F8D5X6_HALXS</name>
<dbReference type="EMBL" id="CP002839">
    <property type="protein sequence ID" value="AEH37702.1"/>
    <property type="molecule type" value="Genomic_DNA"/>
</dbReference>
<proteinExistence type="predicted"/>
<evidence type="ECO:0000313" key="2">
    <source>
        <dbReference type="EMBL" id="AEH37702.1"/>
    </source>
</evidence>
<dbReference type="STRING" id="797210.Halxa_3088"/>
<keyword evidence="3" id="KW-1185">Reference proteome</keyword>
<reference evidence="2 3" key="1">
    <citation type="journal article" date="2012" name="Stand. Genomic Sci.">
        <title>Complete genome sequence of Halopiger xanaduensis type strain (SH-6(T)).</title>
        <authorList>
            <person name="Anderson I."/>
            <person name="Tindall B.J."/>
            <person name="Rohde M."/>
            <person name="Lucas S."/>
            <person name="Han J."/>
            <person name="Lapidus A."/>
            <person name="Cheng J.F."/>
            <person name="Goodwin L."/>
            <person name="Pitluck S."/>
            <person name="Peters L."/>
            <person name="Pati A."/>
            <person name="Mikhailova N."/>
            <person name="Pagani I."/>
            <person name="Teshima H."/>
            <person name="Han C."/>
            <person name="Tapia R."/>
            <person name="Land M."/>
            <person name="Woyke T."/>
            <person name="Klenk H.P."/>
            <person name="Kyrpides N."/>
            <person name="Ivanova N."/>
        </authorList>
    </citation>
    <scope>NUCLEOTIDE SEQUENCE [LARGE SCALE GENOMIC DNA]</scope>
    <source>
        <strain evidence="3">DSM 18323 / JCM 14033 / SH-6</strain>
    </source>
</reference>
<sequence>MSAVSERGVVSSARCPDRPEAAGKTVDRRLTDAGLERRFGCGNCGLEWAVTF</sequence>
<evidence type="ECO:0000256" key="1">
    <source>
        <dbReference type="SAM" id="MobiDB-lite"/>
    </source>
</evidence>
<accession>F8D5X6</accession>